<sequence length="115" mass="12617">MVMQAATLGRNGVQDFILLRCSAVILAAYAIFVVGFFVLTPELTYQSVTSFFAHLGTKVFSLIALIAFLAHAWIGLWQVLTDYVKPAGLRGTLQFLLNVVIFAYVGTGIFVLWGI</sequence>
<evidence type="ECO:0000256" key="1">
    <source>
        <dbReference type="ARBA" id="ARBA00004050"/>
    </source>
</evidence>
<accession>A0A8J2U572</accession>
<evidence type="ECO:0000256" key="9">
    <source>
        <dbReference type="ARBA" id="ARBA00022617"/>
    </source>
</evidence>
<evidence type="ECO:0000256" key="17">
    <source>
        <dbReference type="PIRSR" id="PIRSR000169-1"/>
    </source>
</evidence>
<keyword evidence="13 19" id="KW-1133">Transmembrane helix</keyword>
<evidence type="ECO:0000256" key="3">
    <source>
        <dbReference type="ARBA" id="ARBA00005163"/>
    </source>
</evidence>
<keyword evidence="21" id="KW-1185">Reference proteome</keyword>
<feature type="transmembrane region" description="Helical" evidence="19">
    <location>
        <begin position="59"/>
        <end position="80"/>
    </location>
</feature>
<dbReference type="GO" id="GO:0046872">
    <property type="term" value="F:metal ion binding"/>
    <property type="evidence" value="ECO:0007669"/>
    <property type="project" value="UniProtKB-KW"/>
</dbReference>
<dbReference type="SUPFAM" id="SSF81343">
    <property type="entry name" value="Fumarate reductase respiratory complex transmembrane subunits"/>
    <property type="match status" value="1"/>
</dbReference>
<dbReference type="UniPathway" id="UPA00223"/>
<evidence type="ECO:0000313" key="20">
    <source>
        <dbReference type="EMBL" id="GGA77483.1"/>
    </source>
</evidence>
<dbReference type="InterPro" id="IPR014312">
    <property type="entry name" value="Succ_DH_anchor"/>
</dbReference>
<dbReference type="InterPro" id="IPR000701">
    <property type="entry name" value="SuccDH_FuR_B_TM-su"/>
</dbReference>
<evidence type="ECO:0000256" key="6">
    <source>
        <dbReference type="ARBA" id="ARBA00022475"/>
    </source>
</evidence>
<comment type="subcellular location">
    <subcellularLocation>
        <location evidence="2 16">Cell inner membrane</location>
        <topology evidence="2 16">Multi-pass membrane protein</topology>
    </subcellularLocation>
</comment>
<comment type="function">
    <text evidence="1 16">Membrane-anchoring subunit of succinate dehydrogenase (SDH).</text>
</comment>
<dbReference type="GO" id="GO:0005886">
    <property type="term" value="C:plasma membrane"/>
    <property type="evidence" value="ECO:0007669"/>
    <property type="project" value="UniProtKB-SubCell"/>
</dbReference>
<dbReference type="GO" id="GO:0017004">
    <property type="term" value="P:cytochrome complex assembly"/>
    <property type="evidence" value="ECO:0007669"/>
    <property type="project" value="TreeGrafter"/>
</dbReference>
<dbReference type="AlphaFoldDB" id="A0A8J2U572"/>
<protein>
    <recommendedName>
        <fullName evidence="4 16">Succinate dehydrogenase hydrophobic membrane anchor subunit</fullName>
    </recommendedName>
</protein>
<keyword evidence="10 19" id="KW-0812">Transmembrane</keyword>
<comment type="pathway">
    <text evidence="3 16">Carbohydrate metabolism; tricarboxylic acid cycle.</text>
</comment>
<keyword evidence="12 16" id="KW-0249">Electron transport</keyword>
<evidence type="ECO:0000256" key="2">
    <source>
        <dbReference type="ARBA" id="ARBA00004429"/>
    </source>
</evidence>
<dbReference type="Proteomes" id="UP000619743">
    <property type="component" value="Unassembled WGS sequence"/>
</dbReference>
<evidence type="ECO:0000256" key="7">
    <source>
        <dbReference type="ARBA" id="ARBA00022519"/>
    </source>
</evidence>
<dbReference type="OrthoDB" id="5612767at2"/>
<keyword evidence="15 16" id="KW-0472">Membrane</keyword>
<evidence type="ECO:0000256" key="8">
    <source>
        <dbReference type="ARBA" id="ARBA00022532"/>
    </source>
</evidence>
<dbReference type="GO" id="GO:0009055">
    <property type="term" value="F:electron transfer activity"/>
    <property type="evidence" value="ECO:0007669"/>
    <property type="project" value="TreeGrafter"/>
</dbReference>
<dbReference type="RefSeq" id="WP_087505590.1">
    <property type="nucleotide sequence ID" value="NZ_BMDX01000008.1"/>
</dbReference>
<feature type="binding site" evidence="17">
    <location>
        <position position="83"/>
    </location>
    <ligand>
        <name>a ubiquinone</name>
        <dbReference type="ChEBI" id="CHEBI:16389"/>
    </ligand>
</feature>
<evidence type="ECO:0000256" key="13">
    <source>
        <dbReference type="ARBA" id="ARBA00022989"/>
    </source>
</evidence>
<dbReference type="Pfam" id="PF01127">
    <property type="entry name" value="Sdh_cyt"/>
    <property type="match status" value="1"/>
</dbReference>
<dbReference type="EMBL" id="BMDX01000008">
    <property type="protein sequence ID" value="GGA77483.1"/>
    <property type="molecule type" value="Genomic_DNA"/>
</dbReference>
<evidence type="ECO:0000256" key="11">
    <source>
        <dbReference type="ARBA" id="ARBA00022723"/>
    </source>
</evidence>
<keyword evidence="7 16" id="KW-0997">Cell inner membrane</keyword>
<keyword evidence="5 16" id="KW-0813">Transport</keyword>
<dbReference type="PIRSF" id="PIRSF000169">
    <property type="entry name" value="SDH_D"/>
    <property type="match status" value="1"/>
</dbReference>
<dbReference type="CDD" id="cd03494">
    <property type="entry name" value="SQR_TypeC_SdhD"/>
    <property type="match status" value="1"/>
</dbReference>
<organism evidence="20 21">
    <name type="scientific">Neiella marina</name>
    <dbReference type="NCBI Taxonomy" id="508461"/>
    <lineage>
        <taxon>Bacteria</taxon>
        <taxon>Pseudomonadati</taxon>
        <taxon>Pseudomonadota</taxon>
        <taxon>Gammaproteobacteria</taxon>
        <taxon>Alteromonadales</taxon>
        <taxon>Echinimonadaceae</taxon>
        <taxon>Neiella</taxon>
    </lineage>
</organism>
<feature type="transmembrane region" description="Helical" evidence="19">
    <location>
        <begin position="92"/>
        <end position="113"/>
    </location>
</feature>
<reference evidence="21" key="1">
    <citation type="journal article" date="2019" name="Int. J. Syst. Evol. Microbiol.">
        <title>The Global Catalogue of Microorganisms (GCM) 10K type strain sequencing project: providing services to taxonomists for standard genome sequencing and annotation.</title>
        <authorList>
            <consortium name="The Broad Institute Genomics Platform"/>
            <consortium name="The Broad Institute Genome Sequencing Center for Infectious Disease"/>
            <person name="Wu L."/>
            <person name="Ma J."/>
        </authorList>
    </citation>
    <scope>NUCLEOTIDE SEQUENCE [LARGE SCALE GENOMIC DNA]</scope>
    <source>
        <strain evidence="21">CGMCC 1.10130</strain>
    </source>
</reference>
<evidence type="ECO:0000313" key="21">
    <source>
        <dbReference type="Proteomes" id="UP000619743"/>
    </source>
</evidence>
<dbReference type="GO" id="GO:0020037">
    <property type="term" value="F:heme binding"/>
    <property type="evidence" value="ECO:0007669"/>
    <property type="project" value="InterPro"/>
</dbReference>
<evidence type="ECO:0000256" key="14">
    <source>
        <dbReference type="ARBA" id="ARBA00023004"/>
    </source>
</evidence>
<feature type="transmembrane region" description="Helical" evidence="19">
    <location>
        <begin position="17"/>
        <end position="39"/>
    </location>
</feature>
<comment type="caution">
    <text evidence="20">The sequence shown here is derived from an EMBL/GenBank/DDBJ whole genome shotgun (WGS) entry which is preliminary data.</text>
</comment>
<keyword evidence="6 16" id="KW-1003">Cell membrane</keyword>
<dbReference type="InterPro" id="IPR034804">
    <property type="entry name" value="SQR/QFR_C/D"/>
</dbReference>
<keyword evidence="11 18" id="KW-0479">Metal-binding</keyword>
<comment type="cofactor">
    <cofactor evidence="18">
        <name>heme</name>
        <dbReference type="ChEBI" id="CHEBI:30413"/>
    </cofactor>
    <text evidence="18">The heme is bound between the two transmembrane subunits.</text>
</comment>
<gene>
    <name evidence="20" type="ORF">GCM10011369_19200</name>
</gene>
<evidence type="ECO:0000256" key="12">
    <source>
        <dbReference type="ARBA" id="ARBA00022982"/>
    </source>
</evidence>
<evidence type="ECO:0000256" key="18">
    <source>
        <dbReference type="PIRSR" id="PIRSR000169-2"/>
    </source>
</evidence>
<evidence type="ECO:0000256" key="5">
    <source>
        <dbReference type="ARBA" id="ARBA00022448"/>
    </source>
</evidence>
<proteinExistence type="predicted"/>
<dbReference type="PANTHER" id="PTHR38689:SF1">
    <property type="entry name" value="SUCCINATE DEHYDROGENASE HYDROPHOBIC MEMBRANE ANCHOR SUBUNIT"/>
    <property type="match status" value="1"/>
</dbReference>
<keyword evidence="8 16" id="KW-0816">Tricarboxylic acid cycle</keyword>
<keyword evidence="9 18" id="KW-0349">Heme</keyword>
<feature type="binding site" description="axial binding residue" evidence="18">
    <location>
        <position position="71"/>
    </location>
    <ligand>
        <name>heme</name>
        <dbReference type="ChEBI" id="CHEBI:30413"/>
        <note>ligand shared with second transmembrane subunit</note>
    </ligand>
    <ligandPart>
        <name>Fe</name>
        <dbReference type="ChEBI" id="CHEBI:18248"/>
    </ligandPart>
</feature>
<name>A0A8J2U572_9GAMM</name>
<dbReference type="PANTHER" id="PTHR38689">
    <property type="entry name" value="SUCCINATE DEHYDROGENASE HYDROPHOBIC MEMBRANE ANCHOR SUBUNIT"/>
    <property type="match status" value="1"/>
</dbReference>
<dbReference type="Gene3D" id="1.20.1300.10">
    <property type="entry name" value="Fumarate reductase/succinate dehydrogenase, transmembrane subunit"/>
    <property type="match status" value="1"/>
</dbReference>
<evidence type="ECO:0000256" key="16">
    <source>
        <dbReference type="PIRNR" id="PIRNR000169"/>
    </source>
</evidence>
<dbReference type="GO" id="GO:0006099">
    <property type="term" value="P:tricarboxylic acid cycle"/>
    <property type="evidence" value="ECO:0007669"/>
    <property type="project" value="UniProtKB-UniRule"/>
</dbReference>
<evidence type="ECO:0000256" key="19">
    <source>
        <dbReference type="SAM" id="Phobius"/>
    </source>
</evidence>
<evidence type="ECO:0000256" key="15">
    <source>
        <dbReference type="ARBA" id="ARBA00023136"/>
    </source>
</evidence>
<evidence type="ECO:0000256" key="10">
    <source>
        <dbReference type="ARBA" id="ARBA00022692"/>
    </source>
</evidence>
<keyword evidence="14 18" id="KW-0408">Iron</keyword>
<evidence type="ECO:0000256" key="4">
    <source>
        <dbReference type="ARBA" id="ARBA00019425"/>
    </source>
</evidence>
<dbReference type="NCBIfam" id="TIGR02968">
    <property type="entry name" value="succ_dehyd_anc"/>
    <property type="match status" value="1"/>
</dbReference>